<dbReference type="RefSeq" id="WP_254571650.1">
    <property type="nucleotide sequence ID" value="NZ_CP098502.1"/>
</dbReference>
<dbReference type="InterPro" id="IPR015795">
    <property type="entry name" value="Pyrv_Knase_C"/>
</dbReference>
<evidence type="ECO:0000256" key="12">
    <source>
        <dbReference type="ARBA" id="ARBA00023152"/>
    </source>
</evidence>
<reference evidence="18 19" key="1">
    <citation type="submission" date="2022-06" db="EMBL/GenBank/DDBJ databases">
        <title>Paraconexibacter antarcticus.</title>
        <authorList>
            <person name="Kim C.S."/>
        </authorList>
    </citation>
    <scope>NUCLEOTIDE SEQUENCE [LARGE SCALE GENOMIC DNA]</scope>
    <source>
        <strain evidence="18 19">02-257</strain>
    </source>
</reference>
<evidence type="ECO:0000256" key="11">
    <source>
        <dbReference type="ARBA" id="ARBA00022842"/>
    </source>
</evidence>
<dbReference type="Pfam" id="PF02887">
    <property type="entry name" value="PK_C"/>
    <property type="match status" value="1"/>
</dbReference>
<dbReference type="InterPro" id="IPR001697">
    <property type="entry name" value="Pyr_Knase"/>
</dbReference>
<dbReference type="InterPro" id="IPR036918">
    <property type="entry name" value="Pyrv_Knase_C_sf"/>
</dbReference>
<evidence type="ECO:0000256" key="1">
    <source>
        <dbReference type="ARBA" id="ARBA00001958"/>
    </source>
</evidence>
<feature type="domain" description="Pyruvate kinase C-terminal" evidence="17">
    <location>
        <begin position="356"/>
        <end position="467"/>
    </location>
</feature>
<dbReference type="Pfam" id="PF00224">
    <property type="entry name" value="PK"/>
    <property type="match status" value="1"/>
</dbReference>
<evidence type="ECO:0000256" key="9">
    <source>
        <dbReference type="ARBA" id="ARBA00022777"/>
    </source>
</evidence>
<dbReference type="PRINTS" id="PR01050">
    <property type="entry name" value="PYRUVTKNASE"/>
</dbReference>
<dbReference type="SUPFAM" id="SSF50800">
    <property type="entry name" value="PK beta-barrel domain-like"/>
    <property type="match status" value="1"/>
</dbReference>
<dbReference type="InterPro" id="IPR040442">
    <property type="entry name" value="Pyrv_kinase-like_dom_sf"/>
</dbReference>
<dbReference type="NCBIfam" id="TIGR01064">
    <property type="entry name" value="pyruv_kin"/>
    <property type="match status" value="1"/>
</dbReference>
<organism evidence="18 19">
    <name type="scientific">Paraconexibacter antarcticus</name>
    <dbReference type="NCBI Taxonomy" id="2949664"/>
    <lineage>
        <taxon>Bacteria</taxon>
        <taxon>Bacillati</taxon>
        <taxon>Actinomycetota</taxon>
        <taxon>Thermoleophilia</taxon>
        <taxon>Solirubrobacterales</taxon>
        <taxon>Paraconexibacteraceae</taxon>
        <taxon>Paraconexibacter</taxon>
    </lineage>
</organism>
<evidence type="ECO:0000256" key="8">
    <source>
        <dbReference type="ARBA" id="ARBA00022741"/>
    </source>
</evidence>
<feature type="domain" description="Pyruvate kinase barrel" evidence="16">
    <location>
        <begin position="5"/>
        <end position="324"/>
    </location>
</feature>
<dbReference type="Gene3D" id="3.20.20.60">
    <property type="entry name" value="Phosphoenolpyruvate-binding domains"/>
    <property type="match status" value="1"/>
</dbReference>
<keyword evidence="12 15" id="KW-0324">Glycolysis</keyword>
<evidence type="ECO:0000256" key="13">
    <source>
        <dbReference type="ARBA" id="ARBA00023317"/>
    </source>
</evidence>
<proteinExistence type="inferred from homology"/>
<comment type="similarity">
    <text evidence="3 15">Belongs to the pyruvate kinase family.</text>
</comment>
<keyword evidence="7" id="KW-0479">Metal-binding</keyword>
<comment type="catalytic activity">
    <reaction evidence="15">
        <text>pyruvate + ATP = phosphoenolpyruvate + ADP + H(+)</text>
        <dbReference type="Rhea" id="RHEA:18157"/>
        <dbReference type="ChEBI" id="CHEBI:15361"/>
        <dbReference type="ChEBI" id="CHEBI:15378"/>
        <dbReference type="ChEBI" id="CHEBI:30616"/>
        <dbReference type="ChEBI" id="CHEBI:58702"/>
        <dbReference type="ChEBI" id="CHEBI:456216"/>
        <dbReference type="EC" id="2.7.1.40"/>
    </reaction>
</comment>
<dbReference type="PANTHER" id="PTHR11817">
    <property type="entry name" value="PYRUVATE KINASE"/>
    <property type="match status" value="1"/>
</dbReference>
<dbReference type="SUPFAM" id="SSF52935">
    <property type="entry name" value="PK C-terminal domain-like"/>
    <property type="match status" value="1"/>
</dbReference>
<keyword evidence="19" id="KW-1185">Reference proteome</keyword>
<keyword evidence="13 18" id="KW-0670">Pyruvate</keyword>
<evidence type="ECO:0000259" key="17">
    <source>
        <dbReference type="Pfam" id="PF02887"/>
    </source>
</evidence>
<dbReference type="GO" id="GO:0016301">
    <property type="term" value="F:kinase activity"/>
    <property type="evidence" value="ECO:0007669"/>
    <property type="project" value="UniProtKB-KW"/>
</dbReference>
<dbReference type="EMBL" id="CP098502">
    <property type="protein sequence ID" value="UTI64958.1"/>
    <property type="molecule type" value="Genomic_DNA"/>
</dbReference>
<evidence type="ECO:0000256" key="5">
    <source>
        <dbReference type="ARBA" id="ARBA00012142"/>
    </source>
</evidence>
<evidence type="ECO:0000256" key="6">
    <source>
        <dbReference type="ARBA" id="ARBA00022679"/>
    </source>
</evidence>
<evidence type="ECO:0000256" key="15">
    <source>
        <dbReference type="RuleBase" id="RU000504"/>
    </source>
</evidence>
<dbReference type="GO" id="GO:0004743">
    <property type="term" value="F:pyruvate kinase activity"/>
    <property type="evidence" value="ECO:0007669"/>
    <property type="project" value="UniProtKB-EC"/>
</dbReference>
<evidence type="ECO:0000256" key="14">
    <source>
        <dbReference type="NCBIfam" id="TIGR01064"/>
    </source>
</evidence>
<dbReference type="InterPro" id="IPR015813">
    <property type="entry name" value="Pyrv/PenolPyrv_kinase-like_dom"/>
</dbReference>
<evidence type="ECO:0000256" key="10">
    <source>
        <dbReference type="ARBA" id="ARBA00022840"/>
    </source>
</evidence>
<comment type="subunit">
    <text evidence="4">Homotetramer.</text>
</comment>
<keyword evidence="6 15" id="KW-0808">Transferase</keyword>
<keyword evidence="9 15" id="KW-0418">Kinase</keyword>
<keyword evidence="10" id="KW-0067">ATP-binding</keyword>
<accession>A0ABY5DSF4</accession>
<comment type="pathway">
    <text evidence="2 15">Carbohydrate degradation; glycolysis; pyruvate from D-glyceraldehyde 3-phosphate: step 5/5.</text>
</comment>
<evidence type="ECO:0000259" key="16">
    <source>
        <dbReference type="Pfam" id="PF00224"/>
    </source>
</evidence>
<name>A0ABY5DSF4_9ACTN</name>
<dbReference type="Gene3D" id="2.40.33.10">
    <property type="entry name" value="PK beta-barrel domain-like"/>
    <property type="match status" value="1"/>
</dbReference>
<dbReference type="InterPro" id="IPR015806">
    <property type="entry name" value="Pyrv_Knase_insert_dom_sf"/>
</dbReference>
<evidence type="ECO:0000313" key="18">
    <source>
        <dbReference type="EMBL" id="UTI64958.1"/>
    </source>
</evidence>
<evidence type="ECO:0000256" key="3">
    <source>
        <dbReference type="ARBA" id="ARBA00008663"/>
    </source>
</evidence>
<sequence>MTFKRRTKIVATLGPASETAETLDALLAAGVDCFRINCSHGTEEELRRRNADARAAIARCGRHVGVLFDLQGPKLRLSADTPVRVVQADELVHFVGVGRGRDDAELVVDYADFLHLVTERSEIVIGDGVPRFVVEALDDGRVTARALTAGTVSPRKGVNVTWARPSLPAITEKDATDLTLAAELGADVVALSFVRSAADMEDLRERLSGLGSRARTVAKIEKIEAYEHLDEILEASDGIMVARGDYGVEAGVARVPLMQKDAINRATQVGKLVITATQMLESMIHAPEPTRAEAADVANAVIDGTSAVMLSAETGVGEFPVQAVKAMAEIAYAAEESPVILGRARGIHPVGSAAATVMYAAVQLSDALDSAALLIPTATGGGARACSKYRPARPIVALVHDDVVGNQLALEWGVLPLRLPVAETVDELVEASLRAARDEVGLPSGAGVILTAGRRTGTPGATSLIMVREIP</sequence>
<dbReference type="Proteomes" id="UP001056035">
    <property type="component" value="Chromosome"/>
</dbReference>
<dbReference type="InterPro" id="IPR015793">
    <property type="entry name" value="Pyrv_Knase_brl"/>
</dbReference>
<evidence type="ECO:0000256" key="2">
    <source>
        <dbReference type="ARBA" id="ARBA00004997"/>
    </source>
</evidence>
<dbReference type="InterPro" id="IPR011037">
    <property type="entry name" value="Pyrv_Knase-like_insert_dom_sf"/>
</dbReference>
<keyword evidence="11 15" id="KW-0460">Magnesium</keyword>
<dbReference type="NCBIfam" id="NF004491">
    <property type="entry name" value="PRK05826.1"/>
    <property type="match status" value="1"/>
</dbReference>
<evidence type="ECO:0000256" key="7">
    <source>
        <dbReference type="ARBA" id="ARBA00022723"/>
    </source>
</evidence>
<dbReference type="EC" id="2.7.1.40" evidence="5 14"/>
<gene>
    <name evidence="18" type="primary">pyk</name>
    <name evidence="18" type="ORF">NBH00_01830</name>
</gene>
<evidence type="ECO:0000256" key="4">
    <source>
        <dbReference type="ARBA" id="ARBA00011881"/>
    </source>
</evidence>
<keyword evidence="8" id="KW-0547">Nucleotide-binding</keyword>
<comment type="cofactor">
    <cofactor evidence="1">
        <name>K(+)</name>
        <dbReference type="ChEBI" id="CHEBI:29103"/>
    </cofactor>
</comment>
<dbReference type="Gene3D" id="3.40.1380.20">
    <property type="entry name" value="Pyruvate kinase, C-terminal domain"/>
    <property type="match status" value="1"/>
</dbReference>
<protein>
    <recommendedName>
        <fullName evidence="5 14">Pyruvate kinase</fullName>
        <ecNumber evidence="5 14">2.7.1.40</ecNumber>
    </recommendedName>
</protein>
<dbReference type="SUPFAM" id="SSF51621">
    <property type="entry name" value="Phosphoenolpyruvate/pyruvate domain"/>
    <property type="match status" value="1"/>
</dbReference>
<evidence type="ECO:0000313" key="19">
    <source>
        <dbReference type="Proteomes" id="UP001056035"/>
    </source>
</evidence>